<feature type="non-terminal residue" evidence="1">
    <location>
        <position position="1"/>
    </location>
</feature>
<comment type="caution">
    <text evidence="1">The sequence shown here is derived from an EMBL/GenBank/DDBJ whole genome shotgun (WGS) entry which is preliminary data.</text>
</comment>
<dbReference type="EMBL" id="JAHHUM010000097">
    <property type="protein sequence ID" value="KAK5622592.1"/>
    <property type="molecule type" value="Genomic_DNA"/>
</dbReference>
<dbReference type="Proteomes" id="UP001311232">
    <property type="component" value="Unassembled WGS sequence"/>
</dbReference>
<proteinExistence type="predicted"/>
<evidence type="ECO:0000313" key="2">
    <source>
        <dbReference type="Proteomes" id="UP001311232"/>
    </source>
</evidence>
<keyword evidence="2" id="KW-1185">Reference proteome</keyword>
<sequence length="74" mass="8426">RRLCFRQRAGEGLGRNMMAIFGMKLPLSSARSSIPFTGRSTSFSTQAKKEEEEEEEACLLEENLQKKTPCFRLP</sequence>
<name>A0AAV9SPW7_9TELE</name>
<reference evidence="1 2" key="1">
    <citation type="submission" date="2021-06" db="EMBL/GenBank/DDBJ databases">
        <authorList>
            <person name="Palmer J.M."/>
        </authorList>
    </citation>
    <scope>NUCLEOTIDE SEQUENCE [LARGE SCALE GENOMIC DNA]</scope>
    <source>
        <strain evidence="1 2">MEX-2019</strain>
        <tissue evidence="1">Muscle</tissue>
    </source>
</reference>
<gene>
    <name evidence="1" type="ORF">CRENBAI_000806</name>
</gene>
<evidence type="ECO:0000313" key="1">
    <source>
        <dbReference type="EMBL" id="KAK5622592.1"/>
    </source>
</evidence>
<protein>
    <submittedName>
        <fullName evidence="1">Uncharacterized protein</fullName>
    </submittedName>
</protein>
<dbReference type="AlphaFoldDB" id="A0AAV9SPW7"/>
<accession>A0AAV9SPW7</accession>
<organism evidence="1 2">
    <name type="scientific">Crenichthys baileyi</name>
    <name type="common">White River springfish</name>
    <dbReference type="NCBI Taxonomy" id="28760"/>
    <lineage>
        <taxon>Eukaryota</taxon>
        <taxon>Metazoa</taxon>
        <taxon>Chordata</taxon>
        <taxon>Craniata</taxon>
        <taxon>Vertebrata</taxon>
        <taxon>Euteleostomi</taxon>
        <taxon>Actinopterygii</taxon>
        <taxon>Neopterygii</taxon>
        <taxon>Teleostei</taxon>
        <taxon>Neoteleostei</taxon>
        <taxon>Acanthomorphata</taxon>
        <taxon>Ovalentaria</taxon>
        <taxon>Atherinomorphae</taxon>
        <taxon>Cyprinodontiformes</taxon>
        <taxon>Goodeidae</taxon>
        <taxon>Crenichthys</taxon>
    </lineage>
</organism>